<feature type="transmembrane region" description="Helical" evidence="1">
    <location>
        <begin position="217"/>
        <end position="235"/>
    </location>
</feature>
<dbReference type="CDD" id="cd06662">
    <property type="entry name" value="SURF1"/>
    <property type="match status" value="1"/>
</dbReference>
<keyword evidence="3" id="KW-1185">Reference proteome</keyword>
<evidence type="ECO:0000313" key="3">
    <source>
        <dbReference type="Proteomes" id="UP000077868"/>
    </source>
</evidence>
<reference evidence="2 3" key="1">
    <citation type="submission" date="2016-03" db="EMBL/GenBank/DDBJ databases">
        <title>Complete genome sequence of a soil Actinobacterium, Nocardioides dokdonensis FR1436.</title>
        <authorList>
            <person name="Kwon S.-K."/>
            <person name="Kim K."/>
            <person name="Kim J.F."/>
        </authorList>
    </citation>
    <scope>NUCLEOTIDE SEQUENCE [LARGE SCALE GENOMIC DNA]</scope>
    <source>
        <strain evidence="2 3">FR1436</strain>
    </source>
</reference>
<comment type="subcellular location">
    <subcellularLocation>
        <location evidence="1">Cell membrane</location>
        <topology evidence="1">Multi-pass membrane protein</topology>
    </subcellularLocation>
</comment>
<name>A0A1A9GHF0_9ACTN</name>
<evidence type="ECO:0000256" key="1">
    <source>
        <dbReference type="RuleBase" id="RU363076"/>
    </source>
</evidence>
<dbReference type="InterPro" id="IPR002994">
    <property type="entry name" value="Surf1/Shy1"/>
</dbReference>
<dbReference type="PATRIC" id="fig|1300347.3.peg.1288"/>
<protein>
    <recommendedName>
        <fullName evidence="1">SURF1-like protein</fullName>
    </recommendedName>
</protein>
<dbReference type="Pfam" id="PF02104">
    <property type="entry name" value="SURF1"/>
    <property type="match status" value="1"/>
</dbReference>
<dbReference type="OrthoDB" id="3266379at2"/>
<dbReference type="KEGG" id="ndk:I601_1287"/>
<accession>A0A1A9GHF0</accession>
<dbReference type="STRING" id="1300347.I601_1287"/>
<dbReference type="RefSeq" id="WP_068107511.1">
    <property type="nucleotide sequence ID" value="NZ_CP015079.1"/>
</dbReference>
<dbReference type="Proteomes" id="UP000077868">
    <property type="component" value="Chromosome"/>
</dbReference>
<comment type="caution">
    <text evidence="1">Lacks conserved residue(s) required for the propagation of feature annotation.</text>
</comment>
<sequence length="264" mass="27456">MPSALSPRLWGAHLLVLVLVAAAGGLGWWQYSAYQAQQEAEARDLTEATPVALTDLMGPDDPFPARSVGQPVTVSGAWVPDGTVYVSGREHDGTEGYWVVTPLAVGGAGEPALPVVRGWAPEPEAAAAAPEGAASVQGWLQPSEGTGAGDVDRTDDVVPQVRTADLIQHVDQDLYGAYAVLDPDAAPNSDLVAADALEPADLAELPEAAGSTGLRNLLYALEWVIFGGFAVFIWWRYVRDVTQGGPLGAPRGVGPGEPRVASGS</sequence>
<gene>
    <name evidence="2" type="ORF">I601_1287</name>
</gene>
<keyword evidence="1" id="KW-1003">Cell membrane</keyword>
<keyword evidence="1" id="KW-0472">Membrane</keyword>
<dbReference type="EMBL" id="CP015079">
    <property type="protein sequence ID" value="ANH37727.1"/>
    <property type="molecule type" value="Genomic_DNA"/>
</dbReference>
<dbReference type="GO" id="GO:0005886">
    <property type="term" value="C:plasma membrane"/>
    <property type="evidence" value="ECO:0007669"/>
    <property type="project" value="UniProtKB-SubCell"/>
</dbReference>
<comment type="similarity">
    <text evidence="1">Belongs to the SURF1 family.</text>
</comment>
<keyword evidence="1" id="KW-0812">Transmembrane</keyword>
<organism evidence="2 3">
    <name type="scientific">Nocardioides dokdonensis FR1436</name>
    <dbReference type="NCBI Taxonomy" id="1300347"/>
    <lineage>
        <taxon>Bacteria</taxon>
        <taxon>Bacillati</taxon>
        <taxon>Actinomycetota</taxon>
        <taxon>Actinomycetes</taxon>
        <taxon>Propionibacteriales</taxon>
        <taxon>Nocardioidaceae</taxon>
        <taxon>Nocardioides</taxon>
    </lineage>
</organism>
<keyword evidence="1" id="KW-1133">Transmembrane helix</keyword>
<proteinExistence type="inferred from homology"/>
<dbReference type="PROSITE" id="PS50895">
    <property type="entry name" value="SURF1"/>
    <property type="match status" value="1"/>
</dbReference>
<dbReference type="AlphaFoldDB" id="A0A1A9GHF0"/>
<evidence type="ECO:0000313" key="2">
    <source>
        <dbReference type="EMBL" id="ANH37727.1"/>
    </source>
</evidence>